<reference evidence="4 5" key="1">
    <citation type="journal article" date="2011" name="Proc. Natl. Acad. Sci. U.S.A.">
        <title>Evolutionary erosion of yeast sex chromosomes by mating-type switching accidents.</title>
        <authorList>
            <person name="Gordon J.L."/>
            <person name="Armisen D."/>
            <person name="Proux-Wera E."/>
            <person name="Oheigeartaigh S.S."/>
            <person name="Byrne K.P."/>
            <person name="Wolfe K.H."/>
        </authorList>
    </citation>
    <scope>NUCLEOTIDE SEQUENCE [LARGE SCALE GENOMIC DNA]</scope>
    <source>
        <strain evidence="5">ATCC 34711 / CBS 6284 / DSM 70876 / NBRC 10599 / NRRL Y-10934 / UCD 77-7</strain>
    </source>
</reference>
<dbReference type="PROSITE" id="PS00463">
    <property type="entry name" value="ZN2_CY6_FUNGAL_1"/>
    <property type="match status" value="1"/>
</dbReference>
<dbReference type="HOGENOM" id="CLU_011912_0_0_1"/>
<dbReference type="EMBL" id="HE806325">
    <property type="protein sequence ID" value="CCH63062.1"/>
    <property type="molecule type" value="Genomic_DNA"/>
</dbReference>
<dbReference type="GO" id="GO:0045944">
    <property type="term" value="P:positive regulation of transcription by RNA polymerase II"/>
    <property type="evidence" value="ECO:0007669"/>
    <property type="project" value="TreeGrafter"/>
</dbReference>
<evidence type="ECO:0000256" key="2">
    <source>
        <dbReference type="SAM" id="MobiDB-lite"/>
    </source>
</evidence>
<dbReference type="GeneID" id="14498245"/>
<evidence type="ECO:0000259" key="3">
    <source>
        <dbReference type="PROSITE" id="PS50048"/>
    </source>
</evidence>
<sequence length="765" mass="89399">MSNHNHNTQLNKRGTLYSKHGCEPCKKAHVKCDESKPFCEKCIKANKICTYKGGFVNKIVNTRDNFIKKPPIKEQKYIRNIKNIDHNIDKNRSVVISVFPQSAFHKNSAQKFNQDKTTGAVHRIPSTSPSYNTHTHAGNVDQKKKKKSNIKIKQFTMYSNPIQLSSGSQNSIAPSNMNTQNNSPNTSPENNNIDLLVDIKGEKPINGLLFIPRSELYRLTLLNIDLEYFEKSFNLPEKFSFTVNDIIRLRGLAMDRNTEQIAFDDPFRELIESPNYDFNNITNNNLKILNENKFLAFCWKIFIANSMNGHMKFFPDDKYHKELKELWEIGKHFVSLHHIIIYIASVIIQNYYYNPKNLFNSIDKKIEDNHTMILKLKQQKLSPIWDRYVRLPSLKSCYNYLKSIENKQHTINDLIFLVVFGEISINSFKNGNQMGWKLHLKEMIRCLHIINKSKKQLEYFTVFENCKSWLNYLEATSFLLNYKGGAIEIMDYIPSNALISKVTDNNLSLYNKKFNLITGYVMDFDLIFHKLFQMSLNLKKDFNIIITGANICQLRLTNKNPIIESKLNDFGLNLMEDLKYLDNNINIEKVVEKVADIRRKTAIVYSHRACIIALNLYFRCFFLKKKKDNGDVGDEHKMVKRKMKKKSRSKAIIKLNNSYDVDDDADEGEIYEKLFKEFLFSWKFIPVSNSSNFRIHWTLVVVGNVCIMLGRFDVLEEVRNILRKFMNLMPFIVPRDIRELELLEESIKTGSFEKIENFEYGLPAF</sequence>
<dbReference type="Proteomes" id="UP000002866">
    <property type="component" value="Chromosome 10"/>
</dbReference>
<dbReference type="InterPro" id="IPR001138">
    <property type="entry name" value="Zn2Cys6_DnaBD"/>
</dbReference>
<keyword evidence="1" id="KW-0539">Nucleus</keyword>
<gene>
    <name evidence="4" type="primary">TBLA0J00620</name>
    <name evidence="4" type="ORF">TBLA_0J00620</name>
</gene>
<dbReference type="SUPFAM" id="SSF57701">
    <property type="entry name" value="Zn2/Cys6 DNA-binding domain"/>
    <property type="match status" value="1"/>
</dbReference>
<evidence type="ECO:0000313" key="4">
    <source>
        <dbReference type="EMBL" id="CCH63062.1"/>
    </source>
</evidence>
<dbReference type="CDD" id="cd00067">
    <property type="entry name" value="GAL4"/>
    <property type="match status" value="1"/>
</dbReference>
<feature type="region of interest" description="Disordered" evidence="2">
    <location>
        <begin position="123"/>
        <end position="146"/>
    </location>
</feature>
<proteinExistence type="predicted"/>
<dbReference type="AlphaFoldDB" id="I2H9L0"/>
<dbReference type="PANTHER" id="PTHR37534:SF49">
    <property type="entry name" value="LYSINE BIOSYNTHESIS REGULATORY PROTEIN LYS14"/>
    <property type="match status" value="1"/>
</dbReference>
<feature type="domain" description="Zn(2)-C6 fungal-type" evidence="3">
    <location>
        <begin position="21"/>
        <end position="51"/>
    </location>
</feature>
<evidence type="ECO:0000313" key="5">
    <source>
        <dbReference type="Proteomes" id="UP000002866"/>
    </source>
</evidence>
<feature type="compositionally biased region" description="Low complexity" evidence="2">
    <location>
        <begin position="174"/>
        <end position="188"/>
    </location>
</feature>
<accession>I2H9L0</accession>
<dbReference type="GO" id="GO:0005634">
    <property type="term" value="C:nucleus"/>
    <property type="evidence" value="ECO:0007669"/>
    <property type="project" value="TreeGrafter"/>
</dbReference>
<feature type="compositionally biased region" description="Polar residues" evidence="2">
    <location>
        <begin position="162"/>
        <end position="173"/>
    </location>
</feature>
<dbReference type="Pfam" id="PF00172">
    <property type="entry name" value="Zn_clus"/>
    <property type="match status" value="1"/>
</dbReference>
<dbReference type="SMART" id="SM00066">
    <property type="entry name" value="GAL4"/>
    <property type="match status" value="1"/>
</dbReference>
<dbReference type="GO" id="GO:0000976">
    <property type="term" value="F:transcription cis-regulatory region binding"/>
    <property type="evidence" value="ECO:0007669"/>
    <property type="project" value="TreeGrafter"/>
</dbReference>
<dbReference type="OrthoDB" id="3994232at2759"/>
<dbReference type="KEGG" id="tbl:TBLA_0J00620"/>
<protein>
    <recommendedName>
        <fullName evidence="3">Zn(2)-C6 fungal-type domain-containing protein</fullName>
    </recommendedName>
</protein>
<feature type="region of interest" description="Disordered" evidence="2">
    <location>
        <begin position="162"/>
        <end position="188"/>
    </location>
</feature>
<dbReference type="InterPro" id="IPR036864">
    <property type="entry name" value="Zn2-C6_fun-type_DNA-bd_sf"/>
</dbReference>
<dbReference type="GO" id="GO:0000981">
    <property type="term" value="F:DNA-binding transcription factor activity, RNA polymerase II-specific"/>
    <property type="evidence" value="ECO:0007669"/>
    <property type="project" value="InterPro"/>
</dbReference>
<keyword evidence="5" id="KW-1185">Reference proteome</keyword>
<organism evidence="4 5">
    <name type="scientific">Henningerozyma blattae (strain ATCC 34711 / CBS 6284 / DSM 70876 / NBRC 10599 / NRRL Y-10934 / UCD 77-7)</name>
    <name type="common">Yeast</name>
    <name type="synonym">Tetrapisispora blattae</name>
    <dbReference type="NCBI Taxonomy" id="1071380"/>
    <lineage>
        <taxon>Eukaryota</taxon>
        <taxon>Fungi</taxon>
        <taxon>Dikarya</taxon>
        <taxon>Ascomycota</taxon>
        <taxon>Saccharomycotina</taxon>
        <taxon>Saccharomycetes</taxon>
        <taxon>Saccharomycetales</taxon>
        <taxon>Saccharomycetaceae</taxon>
        <taxon>Henningerozyma</taxon>
    </lineage>
</organism>
<dbReference type="RefSeq" id="XP_004182581.1">
    <property type="nucleotide sequence ID" value="XM_004182533.1"/>
</dbReference>
<dbReference type="GO" id="GO:0008270">
    <property type="term" value="F:zinc ion binding"/>
    <property type="evidence" value="ECO:0007669"/>
    <property type="project" value="InterPro"/>
</dbReference>
<evidence type="ECO:0000256" key="1">
    <source>
        <dbReference type="ARBA" id="ARBA00023242"/>
    </source>
</evidence>
<feature type="compositionally biased region" description="Polar residues" evidence="2">
    <location>
        <begin position="125"/>
        <end position="136"/>
    </location>
</feature>
<name>I2H9L0_HENB6</name>
<dbReference type="PROSITE" id="PS50048">
    <property type="entry name" value="ZN2_CY6_FUNGAL_2"/>
    <property type="match status" value="1"/>
</dbReference>
<dbReference type="InParanoid" id="I2H9L0"/>
<dbReference type="Gene3D" id="4.10.240.10">
    <property type="entry name" value="Zn(2)-C6 fungal-type DNA-binding domain"/>
    <property type="match status" value="1"/>
</dbReference>
<dbReference type="PANTHER" id="PTHR37534">
    <property type="entry name" value="TRANSCRIPTIONAL ACTIVATOR PROTEIN UGA3"/>
    <property type="match status" value="1"/>
</dbReference>